<evidence type="ECO:0000313" key="2">
    <source>
        <dbReference type="EMBL" id="MFD0962833.1"/>
    </source>
</evidence>
<dbReference type="Proteomes" id="UP001596997">
    <property type="component" value="Unassembled WGS sequence"/>
</dbReference>
<evidence type="ECO:0008006" key="4">
    <source>
        <dbReference type="Google" id="ProtNLM"/>
    </source>
</evidence>
<protein>
    <recommendedName>
        <fullName evidence="4">Beta-carotene 15,15'-monooxygenase</fullName>
    </recommendedName>
</protein>
<keyword evidence="1" id="KW-0812">Transmembrane</keyword>
<accession>A0ABW3HZ64</accession>
<keyword evidence="3" id="KW-1185">Reference proteome</keyword>
<evidence type="ECO:0000313" key="3">
    <source>
        <dbReference type="Proteomes" id="UP001596997"/>
    </source>
</evidence>
<comment type="caution">
    <text evidence="2">The sequence shown here is derived from an EMBL/GenBank/DDBJ whole genome shotgun (WGS) entry which is preliminary data.</text>
</comment>
<keyword evidence="1" id="KW-0472">Membrane</keyword>
<evidence type="ECO:0000256" key="1">
    <source>
        <dbReference type="SAM" id="Phobius"/>
    </source>
</evidence>
<sequence length="207" mass="24248">MKELDLLKKDWNKEKHPKVSSDSIYKMILKKSSSVVKWIFIISLIEIGIGLLSGLFYHPNIEQQQSLKIWQKMHLPVSVISIAIGLYFLYKFYINYRTINTTNSVKELLTNIINTRRTVKQYVLVNLFFLSIVVAISLFYSFTTPMNETGEILFELSSSKDYIILIFTILFATVFVIGVCLFLYFLLYGLLMRKLNRNYNELKKLDL</sequence>
<proteinExistence type="predicted"/>
<gene>
    <name evidence="2" type="ORF">ACFQ1O_02300</name>
</gene>
<organism evidence="2 3">
    <name type="scientific">Pseudofulvibacter geojedonensis</name>
    <dbReference type="NCBI Taxonomy" id="1123758"/>
    <lineage>
        <taxon>Bacteria</taxon>
        <taxon>Pseudomonadati</taxon>
        <taxon>Bacteroidota</taxon>
        <taxon>Flavobacteriia</taxon>
        <taxon>Flavobacteriales</taxon>
        <taxon>Flavobacteriaceae</taxon>
        <taxon>Pseudofulvibacter</taxon>
    </lineage>
</organism>
<dbReference type="EMBL" id="JBHTJM010000002">
    <property type="protein sequence ID" value="MFD0962833.1"/>
    <property type="molecule type" value="Genomic_DNA"/>
</dbReference>
<feature type="transmembrane region" description="Helical" evidence="1">
    <location>
        <begin position="35"/>
        <end position="57"/>
    </location>
</feature>
<keyword evidence="1" id="KW-1133">Transmembrane helix</keyword>
<feature type="transmembrane region" description="Helical" evidence="1">
    <location>
        <begin position="69"/>
        <end position="90"/>
    </location>
</feature>
<reference evidence="3" key="1">
    <citation type="journal article" date="2019" name="Int. J. Syst. Evol. Microbiol.">
        <title>The Global Catalogue of Microorganisms (GCM) 10K type strain sequencing project: providing services to taxonomists for standard genome sequencing and annotation.</title>
        <authorList>
            <consortium name="The Broad Institute Genomics Platform"/>
            <consortium name="The Broad Institute Genome Sequencing Center for Infectious Disease"/>
            <person name="Wu L."/>
            <person name="Ma J."/>
        </authorList>
    </citation>
    <scope>NUCLEOTIDE SEQUENCE [LARGE SCALE GENOMIC DNA]</scope>
    <source>
        <strain evidence="3">CCUG 62114</strain>
    </source>
</reference>
<name>A0ABW3HZ64_9FLAO</name>
<feature type="transmembrane region" description="Helical" evidence="1">
    <location>
        <begin position="162"/>
        <end position="187"/>
    </location>
</feature>
<dbReference type="RefSeq" id="WP_377712897.1">
    <property type="nucleotide sequence ID" value="NZ_JBHTJM010000002.1"/>
</dbReference>
<feature type="transmembrane region" description="Helical" evidence="1">
    <location>
        <begin position="122"/>
        <end position="142"/>
    </location>
</feature>